<feature type="transmembrane region" description="Helical" evidence="3">
    <location>
        <begin position="99"/>
        <end position="118"/>
    </location>
</feature>
<dbReference type="AlphaFoldDB" id="A0A923HUY9"/>
<evidence type="ECO:0000256" key="1">
    <source>
        <dbReference type="ARBA" id="ARBA00022692"/>
    </source>
</evidence>
<feature type="transmembrane region" description="Helical" evidence="3">
    <location>
        <begin position="130"/>
        <end position="151"/>
    </location>
</feature>
<keyword evidence="2 3" id="KW-1133">Transmembrane helix</keyword>
<evidence type="ECO:0000256" key="2">
    <source>
        <dbReference type="ARBA" id="ARBA00022989"/>
    </source>
</evidence>
<keyword evidence="5" id="KW-1185">Reference proteome</keyword>
<sequence length="165" mass="18128">MNSQTKKITYSALMMALVFIMTFIIRIPVFNGYIHLGDGAVLLSAYILGPWAGLLAAGIGSAGADYFGGYSIYMFPTFIAKGLMAFIFGYFIKRYPAKNILFFAFPAVIVMALVYYVSEVIMYGSITSPLINVPFSLLQGSVGVVIVTILYKPLEQFQLTPVKSK</sequence>
<protein>
    <submittedName>
        <fullName evidence="4">ECF transporter S component</fullName>
    </submittedName>
</protein>
<dbReference type="OrthoDB" id="411368at2"/>
<dbReference type="RefSeq" id="WP_148567506.1">
    <property type="nucleotide sequence ID" value="NZ_RXYA01000010.1"/>
</dbReference>
<evidence type="ECO:0000313" key="4">
    <source>
        <dbReference type="EMBL" id="MBC3888167.1"/>
    </source>
</evidence>
<dbReference type="InterPro" id="IPR009825">
    <property type="entry name" value="ECF_substrate-spec-like"/>
</dbReference>
<dbReference type="EMBL" id="WJBD01000007">
    <property type="protein sequence ID" value="MBC3888167.1"/>
    <property type="molecule type" value="Genomic_DNA"/>
</dbReference>
<dbReference type="Proteomes" id="UP000616595">
    <property type="component" value="Unassembled WGS sequence"/>
</dbReference>
<name>A0A923HUY9_9FIRM</name>
<dbReference type="PANTHER" id="PTHR37815:SF3">
    <property type="entry name" value="UPF0397 PROTEIN SPR0429"/>
    <property type="match status" value="1"/>
</dbReference>
<reference evidence="4" key="1">
    <citation type="submission" date="2019-10" db="EMBL/GenBank/DDBJ databases">
        <authorList>
            <person name="Ross D.E."/>
            <person name="Gulliver D."/>
        </authorList>
    </citation>
    <scope>NUCLEOTIDE SEQUENCE</scope>
    <source>
        <strain evidence="4">DER-2019</strain>
    </source>
</reference>
<dbReference type="GO" id="GO:0016020">
    <property type="term" value="C:membrane"/>
    <property type="evidence" value="ECO:0007669"/>
    <property type="project" value="InterPro"/>
</dbReference>
<keyword evidence="1 3" id="KW-0812">Transmembrane</keyword>
<evidence type="ECO:0000313" key="5">
    <source>
        <dbReference type="Proteomes" id="UP000616595"/>
    </source>
</evidence>
<organism evidence="4 5">
    <name type="scientific">Acetobacterium paludosum</name>
    <dbReference type="NCBI Taxonomy" id="52693"/>
    <lineage>
        <taxon>Bacteria</taxon>
        <taxon>Bacillati</taxon>
        <taxon>Bacillota</taxon>
        <taxon>Clostridia</taxon>
        <taxon>Eubacteriales</taxon>
        <taxon>Eubacteriaceae</taxon>
        <taxon>Acetobacterium</taxon>
    </lineage>
</organism>
<evidence type="ECO:0000256" key="3">
    <source>
        <dbReference type="SAM" id="Phobius"/>
    </source>
</evidence>
<dbReference type="Pfam" id="PF07155">
    <property type="entry name" value="ECF-ribofla_trS"/>
    <property type="match status" value="1"/>
</dbReference>
<keyword evidence="3" id="KW-0472">Membrane</keyword>
<gene>
    <name evidence="4" type="ORF">GH810_07585</name>
</gene>
<feature type="transmembrane region" description="Helical" evidence="3">
    <location>
        <begin position="41"/>
        <end position="64"/>
    </location>
</feature>
<feature type="transmembrane region" description="Helical" evidence="3">
    <location>
        <begin position="12"/>
        <end position="29"/>
    </location>
</feature>
<accession>A0A923HUY9</accession>
<reference evidence="4" key="2">
    <citation type="submission" date="2020-10" db="EMBL/GenBank/DDBJ databases">
        <title>Comparative genomics of the Acetobacterium genus.</title>
        <authorList>
            <person name="Marshall C."/>
            <person name="May H."/>
            <person name="Norman S."/>
        </authorList>
    </citation>
    <scope>NUCLEOTIDE SEQUENCE</scope>
    <source>
        <strain evidence="4">DER-2019</strain>
    </source>
</reference>
<comment type="caution">
    <text evidence="4">The sequence shown here is derived from an EMBL/GenBank/DDBJ whole genome shotgun (WGS) entry which is preliminary data.</text>
</comment>
<feature type="transmembrane region" description="Helical" evidence="3">
    <location>
        <begin position="70"/>
        <end position="92"/>
    </location>
</feature>
<proteinExistence type="predicted"/>
<dbReference type="Gene3D" id="1.10.1760.20">
    <property type="match status" value="1"/>
</dbReference>
<dbReference type="PANTHER" id="PTHR37815">
    <property type="entry name" value="UPF0397 PROTEIN BC_2624-RELATED"/>
    <property type="match status" value="1"/>
</dbReference>